<dbReference type="Pfam" id="PF04101">
    <property type="entry name" value="Glyco_tran_28_C"/>
    <property type="match status" value="1"/>
</dbReference>
<dbReference type="PANTHER" id="PTHR12867:SF6">
    <property type="entry name" value="N-ACETYLGLUCOSAMINYLDIPHOSPHODOLICHOL N-ACETYLGLUCOSAMINYLTRANSFERASE"/>
    <property type="match status" value="1"/>
</dbReference>
<evidence type="ECO:0000256" key="6">
    <source>
        <dbReference type="ARBA" id="ARBA00022679"/>
    </source>
</evidence>
<keyword evidence="10" id="KW-1185">Reference proteome</keyword>
<evidence type="ECO:0000256" key="1">
    <source>
        <dbReference type="ARBA" id="ARBA00004240"/>
    </source>
</evidence>
<dbReference type="Proteomes" id="UP000601435">
    <property type="component" value="Unassembled WGS sequence"/>
</dbReference>
<keyword evidence="5" id="KW-0328">Glycosyltransferase</keyword>
<comment type="similarity">
    <text evidence="2">Belongs to the glycosyltransferase 28 family.</text>
</comment>
<dbReference type="InterPro" id="IPR039042">
    <property type="entry name" value="Alg13-like"/>
</dbReference>
<keyword evidence="7" id="KW-0256">Endoplasmic reticulum</keyword>
<name>A0A813C5V3_9DINO</name>
<dbReference type="GO" id="GO:0006488">
    <property type="term" value="P:dolichol-linked oligosaccharide biosynthetic process"/>
    <property type="evidence" value="ECO:0007669"/>
    <property type="project" value="InterPro"/>
</dbReference>
<keyword evidence="6" id="KW-0808">Transferase</keyword>
<dbReference type="GO" id="GO:0005783">
    <property type="term" value="C:endoplasmic reticulum"/>
    <property type="evidence" value="ECO:0007669"/>
    <property type="project" value="UniProtKB-SubCell"/>
</dbReference>
<evidence type="ECO:0000256" key="5">
    <source>
        <dbReference type="ARBA" id="ARBA00022676"/>
    </source>
</evidence>
<evidence type="ECO:0000256" key="4">
    <source>
        <dbReference type="ARBA" id="ARBA00017468"/>
    </source>
</evidence>
<sequence length="166" mass="18159">MLVTVGTTCFDELVRAVDTEAFHEKALALGFERLVVQRGRGSHRPRQLGLKTESFDLKPSLDEELKSASLVISHAGAGSIIEALRERRRLLVVVNPLLMNNHQLELAEAMQKRGHCAMAADASEVVARLQEAVQMDLTAYPAANLKPWHDLLEDACGVVPVSRAPG</sequence>
<dbReference type="GO" id="GO:0004577">
    <property type="term" value="F:N-acetylglucosaminyldiphosphodolichol N-acetylglucosaminyltransferase activity"/>
    <property type="evidence" value="ECO:0007669"/>
    <property type="project" value="UniProtKB-EC"/>
</dbReference>
<comment type="caution">
    <text evidence="9">The sequence shown here is derived from an EMBL/GenBank/DDBJ whole genome shotgun (WGS) entry which is preliminary data.</text>
</comment>
<organism evidence="9 10">
    <name type="scientific">Symbiodinium necroappetens</name>
    <dbReference type="NCBI Taxonomy" id="1628268"/>
    <lineage>
        <taxon>Eukaryota</taxon>
        <taxon>Sar</taxon>
        <taxon>Alveolata</taxon>
        <taxon>Dinophyceae</taxon>
        <taxon>Suessiales</taxon>
        <taxon>Symbiodiniaceae</taxon>
        <taxon>Symbiodinium</taxon>
    </lineage>
</organism>
<dbReference type="Gene3D" id="3.40.50.2000">
    <property type="entry name" value="Glycogen Phosphorylase B"/>
    <property type="match status" value="1"/>
</dbReference>
<dbReference type="EC" id="2.4.1.141" evidence="3"/>
<feature type="domain" description="Glycosyl transferase family 28 C-terminal" evidence="8">
    <location>
        <begin position="2"/>
        <end position="141"/>
    </location>
</feature>
<dbReference type="AlphaFoldDB" id="A0A813C5V3"/>
<dbReference type="PANTHER" id="PTHR12867">
    <property type="entry name" value="GLYCOSYL TRANSFERASE-RELATED"/>
    <property type="match status" value="1"/>
</dbReference>
<reference evidence="9" key="1">
    <citation type="submission" date="2021-02" db="EMBL/GenBank/DDBJ databases">
        <authorList>
            <person name="Dougan E. K."/>
            <person name="Rhodes N."/>
            <person name="Thang M."/>
            <person name="Chan C."/>
        </authorList>
    </citation>
    <scope>NUCLEOTIDE SEQUENCE</scope>
</reference>
<evidence type="ECO:0000256" key="7">
    <source>
        <dbReference type="ARBA" id="ARBA00022824"/>
    </source>
</evidence>
<accession>A0A813C5V3</accession>
<proteinExistence type="inferred from homology"/>
<dbReference type="EMBL" id="CAJNJA010086253">
    <property type="protein sequence ID" value="CAE7938404.1"/>
    <property type="molecule type" value="Genomic_DNA"/>
</dbReference>
<evidence type="ECO:0000313" key="9">
    <source>
        <dbReference type="EMBL" id="CAE7938404.1"/>
    </source>
</evidence>
<protein>
    <recommendedName>
        <fullName evidence="4">UDP-N-acetylglucosamine transferase subunit ALG13</fullName>
        <ecNumber evidence="3">2.4.1.141</ecNumber>
    </recommendedName>
</protein>
<dbReference type="SUPFAM" id="SSF53756">
    <property type="entry name" value="UDP-Glycosyltransferase/glycogen phosphorylase"/>
    <property type="match status" value="1"/>
</dbReference>
<evidence type="ECO:0000256" key="3">
    <source>
        <dbReference type="ARBA" id="ARBA00012614"/>
    </source>
</evidence>
<comment type="subcellular location">
    <subcellularLocation>
        <location evidence="1">Endoplasmic reticulum</location>
    </subcellularLocation>
</comment>
<dbReference type="InterPro" id="IPR007235">
    <property type="entry name" value="Glyco_trans_28_C"/>
</dbReference>
<gene>
    <name evidence="9" type="primary">ALG13</name>
    <name evidence="9" type="ORF">SNEC2469_LOCUS33140</name>
</gene>
<evidence type="ECO:0000313" key="10">
    <source>
        <dbReference type="Proteomes" id="UP000601435"/>
    </source>
</evidence>
<dbReference type="OrthoDB" id="20273at2759"/>
<evidence type="ECO:0000259" key="8">
    <source>
        <dbReference type="Pfam" id="PF04101"/>
    </source>
</evidence>
<evidence type="ECO:0000256" key="2">
    <source>
        <dbReference type="ARBA" id="ARBA00006962"/>
    </source>
</evidence>